<name>A0A919E7A5_9PROT</name>
<evidence type="ECO:0000313" key="2">
    <source>
        <dbReference type="Proteomes" id="UP000630923"/>
    </source>
</evidence>
<evidence type="ECO:0000313" key="1">
    <source>
        <dbReference type="EMBL" id="GHF21031.1"/>
    </source>
</evidence>
<organism evidence="1 2">
    <name type="scientific">Kordiimonas sediminis</name>
    <dbReference type="NCBI Taxonomy" id="1735581"/>
    <lineage>
        <taxon>Bacteria</taxon>
        <taxon>Pseudomonadati</taxon>
        <taxon>Pseudomonadota</taxon>
        <taxon>Alphaproteobacteria</taxon>
        <taxon>Kordiimonadales</taxon>
        <taxon>Kordiimonadaceae</taxon>
        <taxon>Kordiimonas</taxon>
    </lineage>
</organism>
<gene>
    <name evidence="1" type="ORF">GCM10017044_14940</name>
</gene>
<accession>A0A919E7A5</accession>
<sequence length="258" mass="29355">MFSLLLISVSFDSLHASGQSGTRQNVFVGGYVYEPFIDADGSSGVTFDLIRQLNQIQDVYQFNISVFPSRRRYAQMAQGNMHVIFFESPIWGWTPLAEQYDVTDPIVQVREQMVMRADSARFPRTFGDVAGYRLVLINGFSYNFAGFELDTMQLKRRYDAVFVHNQYQILHMIQTGRAELGIANDMFLSLWRKHNPQAAVSIATGPTPDYDYKLPAIVSNQSPVGKEELTHLLDTLKDRGMLLDIIPEENLIWGGNDR</sequence>
<dbReference type="Proteomes" id="UP000630923">
    <property type="component" value="Unassembled WGS sequence"/>
</dbReference>
<reference evidence="1" key="2">
    <citation type="submission" date="2020-09" db="EMBL/GenBank/DDBJ databases">
        <authorList>
            <person name="Sun Q."/>
            <person name="Kim S."/>
        </authorList>
    </citation>
    <scope>NUCLEOTIDE SEQUENCE</scope>
    <source>
        <strain evidence="1">KCTC 42590</strain>
    </source>
</reference>
<keyword evidence="2" id="KW-1185">Reference proteome</keyword>
<proteinExistence type="predicted"/>
<dbReference type="SUPFAM" id="SSF53850">
    <property type="entry name" value="Periplasmic binding protein-like II"/>
    <property type="match status" value="1"/>
</dbReference>
<dbReference type="EMBL" id="BNCI01000001">
    <property type="protein sequence ID" value="GHF21031.1"/>
    <property type="molecule type" value="Genomic_DNA"/>
</dbReference>
<dbReference type="RefSeq" id="WP_191251389.1">
    <property type="nucleotide sequence ID" value="NZ_BNCI01000001.1"/>
</dbReference>
<reference evidence="1" key="1">
    <citation type="journal article" date="2014" name="Int. J. Syst. Evol. Microbiol.">
        <title>Complete genome sequence of Corynebacterium casei LMG S-19264T (=DSM 44701T), isolated from a smear-ripened cheese.</title>
        <authorList>
            <consortium name="US DOE Joint Genome Institute (JGI-PGF)"/>
            <person name="Walter F."/>
            <person name="Albersmeier A."/>
            <person name="Kalinowski J."/>
            <person name="Ruckert C."/>
        </authorList>
    </citation>
    <scope>NUCLEOTIDE SEQUENCE</scope>
    <source>
        <strain evidence="1">KCTC 42590</strain>
    </source>
</reference>
<dbReference type="AlphaFoldDB" id="A0A919E7A5"/>
<evidence type="ECO:0008006" key="3">
    <source>
        <dbReference type="Google" id="ProtNLM"/>
    </source>
</evidence>
<comment type="caution">
    <text evidence="1">The sequence shown here is derived from an EMBL/GenBank/DDBJ whole genome shotgun (WGS) entry which is preliminary data.</text>
</comment>
<dbReference type="Gene3D" id="3.40.190.10">
    <property type="entry name" value="Periplasmic binding protein-like II"/>
    <property type="match status" value="2"/>
</dbReference>
<protein>
    <recommendedName>
        <fullName evidence="3">Solute-binding protein family 3/N-terminal domain-containing protein</fullName>
    </recommendedName>
</protein>